<dbReference type="InterPro" id="IPR029044">
    <property type="entry name" value="Nucleotide-diphossugar_trans"/>
</dbReference>
<dbReference type="Proteomes" id="UP000010847">
    <property type="component" value="Chromosome"/>
</dbReference>
<dbReference type="InterPro" id="IPR001173">
    <property type="entry name" value="Glyco_trans_2-like"/>
</dbReference>
<keyword evidence="1" id="KW-0472">Membrane</keyword>
<accession>W0EG61</accession>
<dbReference type="Gene3D" id="3.90.550.10">
    <property type="entry name" value="Spore Coat Polysaccharide Biosynthesis Protein SpsA, Chain A"/>
    <property type="match status" value="1"/>
</dbReference>
<proteinExistence type="predicted"/>
<protein>
    <submittedName>
        <fullName evidence="3">Glycosyltransferase family 2</fullName>
    </submittedName>
</protein>
<gene>
    <name evidence="3" type="ORF">DESME_14255</name>
</gene>
<dbReference type="STRING" id="871968.DESME_14255"/>
<keyword evidence="1" id="KW-1133">Transmembrane helix</keyword>
<dbReference type="HOGENOM" id="CLU_033536_5_0_9"/>
<dbReference type="AlphaFoldDB" id="W0EG61"/>
<keyword evidence="1" id="KW-0812">Transmembrane</keyword>
<organism evidence="3 4">
    <name type="scientific">Desulfitobacterium metallireducens DSM 15288</name>
    <dbReference type="NCBI Taxonomy" id="871968"/>
    <lineage>
        <taxon>Bacteria</taxon>
        <taxon>Bacillati</taxon>
        <taxon>Bacillota</taxon>
        <taxon>Clostridia</taxon>
        <taxon>Eubacteriales</taxon>
        <taxon>Desulfitobacteriaceae</taxon>
        <taxon>Desulfitobacterium</taxon>
    </lineage>
</organism>
<dbReference type="GO" id="GO:0005886">
    <property type="term" value="C:plasma membrane"/>
    <property type="evidence" value="ECO:0007669"/>
    <property type="project" value="TreeGrafter"/>
</dbReference>
<feature type="transmembrane region" description="Helical" evidence="1">
    <location>
        <begin position="277"/>
        <end position="299"/>
    </location>
</feature>
<evidence type="ECO:0000313" key="3">
    <source>
        <dbReference type="EMBL" id="AHF08061.1"/>
    </source>
</evidence>
<feature type="transmembrane region" description="Helical" evidence="1">
    <location>
        <begin position="235"/>
        <end position="257"/>
    </location>
</feature>
<feature type="domain" description="Glycosyltransferase 2-like" evidence="2">
    <location>
        <begin position="32"/>
        <end position="163"/>
    </location>
</feature>
<dbReference type="Pfam" id="PF00535">
    <property type="entry name" value="Glycos_transf_2"/>
    <property type="match status" value="1"/>
</dbReference>
<dbReference type="GO" id="GO:0016740">
    <property type="term" value="F:transferase activity"/>
    <property type="evidence" value="ECO:0007669"/>
    <property type="project" value="UniProtKB-KW"/>
</dbReference>
<dbReference type="PANTHER" id="PTHR48090">
    <property type="entry name" value="UNDECAPRENYL-PHOSPHATE 4-DEOXY-4-FORMAMIDO-L-ARABINOSE TRANSFERASE-RELATED"/>
    <property type="match status" value="1"/>
</dbReference>
<keyword evidence="4" id="KW-1185">Reference proteome</keyword>
<sequence>MESNKESNFISAVLYVHDNANQVSEFLPPLYRILNDNFKKFEIICVNDCSKDDSVKVIRDFADTAENAMISIVNMSLYQGIELSMNAGGDLSIGDFVYEFDSLCMDYDENAIMKVYFHSLKGFDIVSAAPKKIRNMTSKLFYQLYNRHSNSSYKLRSEAFRILSRRAINRVHSISKTIPYRKALYANCGLKMDTLLYQAKSLSSRTYSKSVSEKRRSVAGDSLILFTDVAYKISIILSVLLLAFTLASGIYTCVIFFGRQQPVAGWTTTMLLLSGGFSGVFLMQAIVIKYLSVLVDLVFKRQKYLIESINKISK</sequence>
<dbReference type="SUPFAM" id="SSF53448">
    <property type="entry name" value="Nucleotide-diphospho-sugar transferases"/>
    <property type="match status" value="1"/>
</dbReference>
<evidence type="ECO:0000259" key="2">
    <source>
        <dbReference type="Pfam" id="PF00535"/>
    </source>
</evidence>
<dbReference type="EMBL" id="CP007032">
    <property type="protein sequence ID" value="AHF08061.1"/>
    <property type="molecule type" value="Genomic_DNA"/>
</dbReference>
<name>W0EG61_9FIRM</name>
<evidence type="ECO:0000256" key="1">
    <source>
        <dbReference type="SAM" id="Phobius"/>
    </source>
</evidence>
<reference evidence="3 4" key="1">
    <citation type="submission" date="2013-12" db="EMBL/GenBank/DDBJ databases">
        <authorList>
            <consortium name="DOE Joint Genome Institute"/>
            <person name="Smidt H."/>
            <person name="Huntemann M."/>
            <person name="Han J."/>
            <person name="Chen A."/>
            <person name="Kyrpides N."/>
            <person name="Mavromatis K."/>
            <person name="Markowitz V."/>
            <person name="Palaniappan K."/>
            <person name="Ivanova N."/>
            <person name="Schaumberg A."/>
            <person name="Pati A."/>
            <person name="Liolios K."/>
            <person name="Nordberg H.P."/>
            <person name="Cantor M.N."/>
            <person name="Hua S.X."/>
            <person name="Woyke T."/>
        </authorList>
    </citation>
    <scope>NUCLEOTIDE SEQUENCE [LARGE SCALE GENOMIC DNA]</scope>
    <source>
        <strain evidence="4">DSM 15288</strain>
    </source>
</reference>
<dbReference type="InterPro" id="IPR050256">
    <property type="entry name" value="Glycosyltransferase_2"/>
</dbReference>
<dbReference type="PANTHER" id="PTHR48090:SF8">
    <property type="entry name" value="GLYCOSYLTRANSFERASE CSBB-RELATED"/>
    <property type="match status" value="1"/>
</dbReference>
<dbReference type="OrthoDB" id="1640114at2"/>
<dbReference type="KEGG" id="dmt:DESME_14255"/>
<keyword evidence="3" id="KW-0808">Transferase</keyword>
<evidence type="ECO:0000313" key="4">
    <source>
        <dbReference type="Proteomes" id="UP000010847"/>
    </source>
</evidence>
<dbReference type="RefSeq" id="WP_006718057.1">
    <property type="nucleotide sequence ID" value="NZ_CP007032.1"/>
</dbReference>
<dbReference type="eggNOG" id="COG1215">
    <property type="taxonomic scope" value="Bacteria"/>
</dbReference>